<reference evidence="1" key="2">
    <citation type="journal article" date="2015" name="Data Brief">
        <title>Shoot transcriptome of the giant reed, Arundo donax.</title>
        <authorList>
            <person name="Barrero R.A."/>
            <person name="Guerrero F.D."/>
            <person name="Moolhuijzen P."/>
            <person name="Goolsby J.A."/>
            <person name="Tidwell J."/>
            <person name="Bellgard S.E."/>
            <person name="Bellgard M.I."/>
        </authorList>
    </citation>
    <scope>NUCLEOTIDE SEQUENCE</scope>
    <source>
        <tissue evidence="1">Shoot tissue taken approximately 20 cm above the soil surface</tissue>
    </source>
</reference>
<sequence length="23" mass="2506">MLGMAKCAIKCTICKMNFAAPFL</sequence>
<proteinExistence type="predicted"/>
<dbReference type="AlphaFoldDB" id="A0A0A9C8V3"/>
<reference evidence="1" key="1">
    <citation type="submission" date="2014-09" db="EMBL/GenBank/DDBJ databases">
        <authorList>
            <person name="Magalhaes I.L.F."/>
            <person name="Oliveira U."/>
            <person name="Santos F.R."/>
            <person name="Vidigal T.H.D.A."/>
            <person name="Brescovit A.D."/>
            <person name="Santos A.J."/>
        </authorList>
    </citation>
    <scope>NUCLEOTIDE SEQUENCE</scope>
    <source>
        <tissue evidence="1">Shoot tissue taken approximately 20 cm above the soil surface</tissue>
    </source>
</reference>
<protein>
    <submittedName>
        <fullName evidence="1">Uncharacterized protein</fullName>
    </submittedName>
</protein>
<name>A0A0A9C8V3_ARUDO</name>
<organism evidence="1">
    <name type="scientific">Arundo donax</name>
    <name type="common">Giant reed</name>
    <name type="synonym">Donax arundinaceus</name>
    <dbReference type="NCBI Taxonomy" id="35708"/>
    <lineage>
        <taxon>Eukaryota</taxon>
        <taxon>Viridiplantae</taxon>
        <taxon>Streptophyta</taxon>
        <taxon>Embryophyta</taxon>
        <taxon>Tracheophyta</taxon>
        <taxon>Spermatophyta</taxon>
        <taxon>Magnoliopsida</taxon>
        <taxon>Liliopsida</taxon>
        <taxon>Poales</taxon>
        <taxon>Poaceae</taxon>
        <taxon>PACMAD clade</taxon>
        <taxon>Arundinoideae</taxon>
        <taxon>Arundineae</taxon>
        <taxon>Arundo</taxon>
    </lineage>
</organism>
<dbReference type="EMBL" id="GBRH01228060">
    <property type="protein sequence ID" value="JAD69835.1"/>
    <property type="molecule type" value="Transcribed_RNA"/>
</dbReference>
<accession>A0A0A9C8V3</accession>
<evidence type="ECO:0000313" key="1">
    <source>
        <dbReference type="EMBL" id="JAD69835.1"/>
    </source>
</evidence>